<dbReference type="Pfam" id="PF00756">
    <property type="entry name" value="Esterase"/>
    <property type="match status" value="1"/>
</dbReference>
<name>A0A315Z138_SEDFL</name>
<dbReference type="OrthoDB" id="9784036at2"/>
<dbReference type="InterPro" id="IPR050583">
    <property type="entry name" value="Mycobacterial_A85_antigen"/>
</dbReference>
<accession>A0A315Z138</accession>
<dbReference type="PANTHER" id="PTHR48098:SF6">
    <property type="entry name" value="FERRI-BACILLIBACTIN ESTERASE BESA"/>
    <property type="match status" value="1"/>
</dbReference>
<protein>
    <submittedName>
        <fullName evidence="3">Putative alpha/beta superfamily hydrolase</fullName>
    </submittedName>
</protein>
<dbReference type="InterPro" id="IPR000801">
    <property type="entry name" value="Esterase-like"/>
</dbReference>
<keyword evidence="1" id="KW-0732">Signal</keyword>
<feature type="signal peptide" evidence="1">
    <location>
        <begin position="1"/>
        <end position="18"/>
    </location>
</feature>
<evidence type="ECO:0000313" key="3">
    <source>
        <dbReference type="EMBL" id="PWJ36025.1"/>
    </source>
</evidence>
<dbReference type="InterPro" id="IPR013784">
    <property type="entry name" value="Carb-bd-like_fold"/>
</dbReference>
<evidence type="ECO:0000313" key="4">
    <source>
        <dbReference type="Proteomes" id="UP000245535"/>
    </source>
</evidence>
<dbReference type="GO" id="GO:2001070">
    <property type="term" value="F:starch binding"/>
    <property type="evidence" value="ECO:0007669"/>
    <property type="project" value="InterPro"/>
</dbReference>
<keyword evidence="4" id="KW-1185">Reference proteome</keyword>
<dbReference type="InterPro" id="IPR002044">
    <property type="entry name" value="CBM20"/>
</dbReference>
<dbReference type="Gene3D" id="3.40.50.1820">
    <property type="entry name" value="alpha/beta hydrolase"/>
    <property type="match status" value="1"/>
</dbReference>
<comment type="caution">
    <text evidence="3">The sequence shown here is derived from an EMBL/GenBank/DDBJ whole genome shotgun (WGS) entry which is preliminary data.</text>
</comment>
<dbReference type="AlphaFoldDB" id="A0A315Z138"/>
<feature type="chain" id="PRO_5016354717" evidence="1">
    <location>
        <begin position="19"/>
        <end position="384"/>
    </location>
</feature>
<dbReference type="InterPro" id="IPR029058">
    <property type="entry name" value="AB_hydrolase_fold"/>
</dbReference>
<organism evidence="3 4">
    <name type="scientific">Sediminitomix flava</name>
    <dbReference type="NCBI Taxonomy" id="379075"/>
    <lineage>
        <taxon>Bacteria</taxon>
        <taxon>Pseudomonadati</taxon>
        <taxon>Bacteroidota</taxon>
        <taxon>Cytophagia</taxon>
        <taxon>Cytophagales</taxon>
        <taxon>Flammeovirgaceae</taxon>
        <taxon>Sediminitomix</taxon>
    </lineage>
</organism>
<dbReference type="EMBL" id="QGDO01000009">
    <property type="protein sequence ID" value="PWJ36025.1"/>
    <property type="molecule type" value="Genomic_DNA"/>
</dbReference>
<dbReference type="RefSeq" id="WP_109622369.1">
    <property type="nucleotide sequence ID" value="NZ_QGDO01000009.1"/>
</dbReference>
<reference evidence="3 4" key="1">
    <citation type="submission" date="2018-03" db="EMBL/GenBank/DDBJ databases">
        <title>Genomic Encyclopedia of Archaeal and Bacterial Type Strains, Phase II (KMG-II): from individual species to whole genera.</title>
        <authorList>
            <person name="Goeker M."/>
        </authorList>
    </citation>
    <scope>NUCLEOTIDE SEQUENCE [LARGE SCALE GENOMIC DNA]</scope>
    <source>
        <strain evidence="3 4">DSM 28229</strain>
    </source>
</reference>
<evidence type="ECO:0000259" key="2">
    <source>
        <dbReference type="PROSITE" id="PS51166"/>
    </source>
</evidence>
<dbReference type="Pfam" id="PF00686">
    <property type="entry name" value="CBM_20"/>
    <property type="match status" value="1"/>
</dbReference>
<dbReference type="SMART" id="SM01065">
    <property type="entry name" value="CBM_2"/>
    <property type="match status" value="1"/>
</dbReference>
<keyword evidence="3" id="KW-0378">Hydrolase</keyword>
<gene>
    <name evidence="3" type="ORF">BC781_10939</name>
</gene>
<feature type="domain" description="CBM20" evidence="2">
    <location>
        <begin position="25"/>
        <end position="130"/>
    </location>
</feature>
<evidence type="ECO:0000256" key="1">
    <source>
        <dbReference type="SAM" id="SignalP"/>
    </source>
</evidence>
<dbReference type="Proteomes" id="UP000245535">
    <property type="component" value="Unassembled WGS sequence"/>
</dbReference>
<dbReference type="PANTHER" id="PTHR48098">
    <property type="entry name" value="ENTEROCHELIN ESTERASE-RELATED"/>
    <property type="match status" value="1"/>
</dbReference>
<dbReference type="SUPFAM" id="SSF53474">
    <property type="entry name" value="alpha/beta-Hydrolases"/>
    <property type="match status" value="1"/>
</dbReference>
<dbReference type="InterPro" id="IPR013783">
    <property type="entry name" value="Ig-like_fold"/>
</dbReference>
<sequence>MKVIFNLTLLFTFLSFFACSNQQNAEESNKKEISFIVTSPDLDSDTDVYISGGDQKLGAWHPQKVALDKLGDHKWKIDLEFEKGLALEYKFTLGSWSNEAADSTGNPLSNFILKVTDNENIHHEIKYWKEGGEMPIRGQITGKVEYLEQLKGEGILPRDVIVWLPKEYEANPDKRYPVLYMHDGQNIIDPKTASFGVDWAIDETATELINNKEIQPFIIVGAYCTENRTPEYSPGKEGSAYMDFMVNTLKSIIDKKYRTKTGREHTIVGGSSSGGIISFMLAWEYPQIYSGAICMSPAFKIQDIDYVDDVLAYTGKKKDLKFYIDNGGIGLEQKLQPGIDEMIKVLQEKGYILNQDLFYVIDENAQHNEAAWAKRMPKALKLFF</sequence>
<proteinExistence type="predicted"/>
<dbReference type="SUPFAM" id="SSF49452">
    <property type="entry name" value="Starch-binding domain-like"/>
    <property type="match status" value="1"/>
</dbReference>
<dbReference type="PROSITE" id="PS51257">
    <property type="entry name" value="PROKAR_LIPOPROTEIN"/>
    <property type="match status" value="1"/>
</dbReference>
<dbReference type="PROSITE" id="PS51166">
    <property type="entry name" value="CBM20"/>
    <property type="match status" value="1"/>
</dbReference>
<dbReference type="Gene3D" id="2.60.40.10">
    <property type="entry name" value="Immunoglobulins"/>
    <property type="match status" value="1"/>
</dbReference>
<dbReference type="GO" id="GO:0016787">
    <property type="term" value="F:hydrolase activity"/>
    <property type="evidence" value="ECO:0007669"/>
    <property type="project" value="UniProtKB-KW"/>
</dbReference>